<keyword evidence="5" id="KW-1185">Reference proteome</keyword>
<feature type="DNA-binding region" description="H-T-H motif" evidence="2">
    <location>
        <begin position="28"/>
        <end position="47"/>
    </location>
</feature>
<dbReference type="SUPFAM" id="SSF46689">
    <property type="entry name" value="Homeodomain-like"/>
    <property type="match status" value="1"/>
</dbReference>
<dbReference type="Pfam" id="PF00440">
    <property type="entry name" value="TetR_N"/>
    <property type="match status" value="1"/>
</dbReference>
<reference evidence="4 5" key="1">
    <citation type="submission" date="2015-06" db="EMBL/GenBank/DDBJ databases">
        <title>Draft genome of the moderately acidophilic sulfate reducer Candidatus Desulfosporosinus acididurans strain M1.</title>
        <authorList>
            <person name="Poehlein A."/>
            <person name="Petzsch P."/>
            <person name="Johnson B.D."/>
            <person name="Schloemann M."/>
            <person name="Daniel R."/>
            <person name="Muehling M."/>
        </authorList>
    </citation>
    <scope>NUCLEOTIDE SEQUENCE [LARGE SCALE GENOMIC DNA]</scope>
    <source>
        <strain evidence="4 5">M1</strain>
    </source>
</reference>
<name>A0A0J1FS22_9FIRM</name>
<dbReference type="InterPro" id="IPR001647">
    <property type="entry name" value="HTH_TetR"/>
</dbReference>
<sequence length="201" mass="23057">MESGNDTKQKLLDVTRQMIDANGIDSVSMRDLGKEMNLSRSAVYRHFKNKDDLLAAIVTENFDVLINRLRELFGEIDDPRKLVSEMLYTFYDFGIKNYEHYQLMFIKQWDKSQYANLHISAFELFRIIYKCLEKAHEQKLTVSKSAKQLTAMGSAFIIGLVELNSAGHLESEKGFDDPTGLINSFLDLIFKIPPNSQSGLF</sequence>
<feature type="domain" description="HTH tetR-type" evidence="3">
    <location>
        <begin position="5"/>
        <end position="65"/>
    </location>
</feature>
<organism evidence="4 5">
    <name type="scientific">Desulfosporosinus acididurans</name>
    <dbReference type="NCBI Taxonomy" id="476652"/>
    <lineage>
        <taxon>Bacteria</taxon>
        <taxon>Bacillati</taxon>
        <taxon>Bacillota</taxon>
        <taxon>Clostridia</taxon>
        <taxon>Eubacteriales</taxon>
        <taxon>Desulfitobacteriaceae</taxon>
        <taxon>Desulfosporosinus</taxon>
    </lineage>
</organism>
<dbReference type="RefSeq" id="WP_047810260.1">
    <property type="nucleotide sequence ID" value="NZ_LDZY01000007.1"/>
</dbReference>
<evidence type="ECO:0000256" key="1">
    <source>
        <dbReference type="ARBA" id="ARBA00023125"/>
    </source>
</evidence>
<dbReference type="PANTHER" id="PTHR43479:SF11">
    <property type="entry name" value="ACREF_ENVCD OPERON REPRESSOR-RELATED"/>
    <property type="match status" value="1"/>
</dbReference>
<accession>A0A0J1FS22</accession>
<dbReference type="InterPro" id="IPR036271">
    <property type="entry name" value="Tet_transcr_reg_TetR-rel_C_sf"/>
</dbReference>
<protein>
    <submittedName>
        <fullName evidence="4">HTH-type transcriptional regulator AcrR</fullName>
    </submittedName>
</protein>
<evidence type="ECO:0000256" key="2">
    <source>
        <dbReference type="PROSITE-ProRule" id="PRU00335"/>
    </source>
</evidence>
<dbReference type="PROSITE" id="PS50977">
    <property type="entry name" value="HTH_TETR_2"/>
    <property type="match status" value="1"/>
</dbReference>
<proteinExistence type="predicted"/>
<evidence type="ECO:0000259" key="3">
    <source>
        <dbReference type="PROSITE" id="PS50977"/>
    </source>
</evidence>
<dbReference type="Proteomes" id="UP000036356">
    <property type="component" value="Unassembled WGS sequence"/>
</dbReference>
<dbReference type="GO" id="GO:0003677">
    <property type="term" value="F:DNA binding"/>
    <property type="evidence" value="ECO:0007669"/>
    <property type="project" value="UniProtKB-UniRule"/>
</dbReference>
<dbReference type="AlphaFoldDB" id="A0A0J1FS22"/>
<dbReference type="PATRIC" id="fig|476652.3.peg.2526"/>
<dbReference type="SUPFAM" id="SSF48498">
    <property type="entry name" value="Tetracyclin repressor-like, C-terminal domain"/>
    <property type="match status" value="1"/>
</dbReference>
<dbReference type="STRING" id="476652.DEAC_c24280"/>
<dbReference type="PRINTS" id="PR00455">
    <property type="entry name" value="HTHTETR"/>
</dbReference>
<dbReference type="PANTHER" id="PTHR43479">
    <property type="entry name" value="ACREF/ENVCD OPERON REPRESSOR-RELATED"/>
    <property type="match status" value="1"/>
</dbReference>
<dbReference type="Gene3D" id="1.10.357.10">
    <property type="entry name" value="Tetracycline Repressor, domain 2"/>
    <property type="match status" value="1"/>
</dbReference>
<evidence type="ECO:0000313" key="4">
    <source>
        <dbReference type="EMBL" id="KLU65798.1"/>
    </source>
</evidence>
<gene>
    <name evidence="4" type="primary">acrR_2</name>
    <name evidence="4" type="ORF">DEAC_c24280</name>
</gene>
<dbReference type="EMBL" id="LDZY01000007">
    <property type="protein sequence ID" value="KLU65798.1"/>
    <property type="molecule type" value="Genomic_DNA"/>
</dbReference>
<comment type="caution">
    <text evidence="4">The sequence shown here is derived from an EMBL/GenBank/DDBJ whole genome shotgun (WGS) entry which is preliminary data.</text>
</comment>
<keyword evidence="1 2" id="KW-0238">DNA-binding</keyword>
<dbReference type="InterPro" id="IPR009057">
    <property type="entry name" value="Homeodomain-like_sf"/>
</dbReference>
<evidence type="ECO:0000313" key="5">
    <source>
        <dbReference type="Proteomes" id="UP000036356"/>
    </source>
</evidence>
<dbReference type="InterPro" id="IPR050624">
    <property type="entry name" value="HTH-type_Tx_Regulator"/>
</dbReference>